<dbReference type="STRING" id="51028.A0A0N4VBD2"/>
<dbReference type="Proteomes" id="UP000274131">
    <property type="component" value="Unassembled WGS sequence"/>
</dbReference>
<dbReference type="Gene3D" id="2.10.110.10">
    <property type="entry name" value="Cysteine Rich Protein"/>
    <property type="match status" value="2"/>
</dbReference>
<dbReference type="PROSITE" id="PS50023">
    <property type="entry name" value="LIM_DOMAIN_2"/>
    <property type="match status" value="2"/>
</dbReference>
<evidence type="ECO:0000256" key="4">
    <source>
        <dbReference type="ARBA" id="ARBA00023038"/>
    </source>
</evidence>
<keyword evidence="1 5" id="KW-0479">Metal-binding</keyword>
<reference evidence="7 8" key="2">
    <citation type="submission" date="2018-10" db="EMBL/GenBank/DDBJ databases">
        <authorList>
            <consortium name="Pathogen Informatics"/>
        </authorList>
    </citation>
    <scope>NUCLEOTIDE SEQUENCE [LARGE SCALE GENOMIC DNA]</scope>
</reference>
<dbReference type="GO" id="GO:0005634">
    <property type="term" value="C:nucleus"/>
    <property type="evidence" value="ECO:0007669"/>
    <property type="project" value="TreeGrafter"/>
</dbReference>
<evidence type="ECO:0000313" key="7">
    <source>
        <dbReference type="EMBL" id="VDD92569.1"/>
    </source>
</evidence>
<keyword evidence="8" id="KW-1185">Reference proteome</keyword>
<protein>
    <submittedName>
        <fullName evidence="9">LIM domain only protein 3</fullName>
    </submittedName>
</protein>
<evidence type="ECO:0000256" key="5">
    <source>
        <dbReference type="PROSITE-ProRule" id="PRU00125"/>
    </source>
</evidence>
<dbReference type="EMBL" id="UXUI01008871">
    <property type="protein sequence ID" value="VDD92569.1"/>
    <property type="molecule type" value="Genomic_DNA"/>
</dbReference>
<dbReference type="Pfam" id="PF00412">
    <property type="entry name" value="LIM"/>
    <property type="match status" value="2"/>
</dbReference>
<evidence type="ECO:0000259" key="6">
    <source>
        <dbReference type="PROSITE" id="PS50023"/>
    </source>
</evidence>
<dbReference type="WBParaSite" id="EVEC_0000783601-mRNA-1">
    <property type="protein sequence ID" value="EVEC_0000783601-mRNA-1"/>
    <property type="gene ID" value="EVEC_0000783601"/>
</dbReference>
<feature type="domain" description="LIM zinc-binding" evidence="6">
    <location>
        <begin position="3"/>
        <end position="65"/>
    </location>
</feature>
<evidence type="ECO:0000256" key="1">
    <source>
        <dbReference type="ARBA" id="ARBA00022723"/>
    </source>
</evidence>
<dbReference type="GO" id="GO:0003713">
    <property type="term" value="F:transcription coactivator activity"/>
    <property type="evidence" value="ECO:0007669"/>
    <property type="project" value="TreeGrafter"/>
</dbReference>
<dbReference type="GO" id="GO:0045944">
    <property type="term" value="P:positive regulation of transcription by RNA polymerase II"/>
    <property type="evidence" value="ECO:0007669"/>
    <property type="project" value="TreeGrafter"/>
</dbReference>
<dbReference type="OrthoDB" id="6352355at2759"/>
<dbReference type="SMART" id="SM00132">
    <property type="entry name" value="LIM"/>
    <property type="match status" value="2"/>
</dbReference>
<name>A0A0N4VBD2_ENTVE</name>
<feature type="domain" description="LIM zinc-binding" evidence="6">
    <location>
        <begin position="67"/>
        <end position="129"/>
    </location>
</feature>
<organism evidence="9">
    <name type="scientific">Enterobius vermicularis</name>
    <name type="common">Human pinworm</name>
    <dbReference type="NCBI Taxonomy" id="51028"/>
    <lineage>
        <taxon>Eukaryota</taxon>
        <taxon>Metazoa</taxon>
        <taxon>Ecdysozoa</taxon>
        <taxon>Nematoda</taxon>
        <taxon>Chromadorea</taxon>
        <taxon>Rhabditida</taxon>
        <taxon>Spirurina</taxon>
        <taxon>Oxyuridomorpha</taxon>
        <taxon>Oxyuroidea</taxon>
        <taxon>Oxyuridae</taxon>
        <taxon>Enterobius</taxon>
    </lineage>
</organism>
<dbReference type="PANTHER" id="PTHR45787">
    <property type="entry name" value="LD11652P"/>
    <property type="match status" value="1"/>
</dbReference>
<dbReference type="InterPro" id="IPR050945">
    <property type="entry name" value="LMO_RBTN_TF"/>
</dbReference>
<evidence type="ECO:0000256" key="3">
    <source>
        <dbReference type="ARBA" id="ARBA00022833"/>
    </source>
</evidence>
<reference evidence="9" key="1">
    <citation type="submission" date="2017-02" db="UniProtKB">
        <authorList>
            <consortium name="WormBaseParasite"/>
        </authorList>
    </citation>
    <scope>IDENTIFICATION</scope>
</reference>
<proteinExistence type="predicted"/>
<evidence type="ECO:0000256" key="2">
    <source>
        <dbReference type="ARBA" id="ARBA00022737"/>
    </source>
</evidence>
<keyword evidence="4 5" id="KW-0440">LIM domain</keyword>
<gene>
    <name evidence="7" type="ORF">EVEC_LOCUS7320</name>
</gene>
<dbReference type="PANTHER" id="PTHR45787:SF1">
    <property type="entry name" value="LIM ZINC-BINDING DOMAIN-CONTAINING PROTEIN"/>
    <property type="match status" value="1"/>
</dbReference>
<evidence type="ECO:0000313" key="8">
    <source>
        <dbReference type="Proteomes" id="UP000274131"/>
    </source>
</evidence>
<keyword evidence="3 5" id="KW-0862">Zinc</keyword>
<accession>A0A0N4VBD2</accession>
<keyword evidence="2" id="KW-0677">Repeat</keyword>
<sequence>MEAVCAACSLHIYDRFMLKALDKLWHEDCLKCSSCHCRLSELGSKLYYKHEMILCSRDYQRLFGANGVCAACGKSIPPSAFVMRAKSKVYHVHCFACQFCSDRFCVGDKFYLCDDKILCQYHYEERMTFLQAAYNNHSYTEISRNLQKLDDFEPTNIYIPP</sequence>
<dbReference type="GO" id="GO:0046872">
    <property type="term" value="F:metal ion binding"/>
    <property type="evidence" value="ECO:0007669"/>
    <property type="project" value="UniProtKB-KW"/>
</dbReference>
<dbReference type="PROSITE" id="PS00478">
    <property type="entry name" value="LIM_DOMAIN_1"/>
    <property type="match status" value="2"/>
</dbReference>
<dbReference type="AlphaFoldDB" id="A0A0N4VBD2"/>
<dbReference type="GO" id="GO:0140297">
    <property type="term" value="F:DNA-binding transcription factor binding"/>
    <property type="evidence" value="ECO:0007669"/>
    <property type="project" value="TreeGrafter"/>
</dbReference>
<evidence type="ECO:0000313" key="9">
    <source>
        <dbReference type="WBParaSite" id="EVEC_0000783601-mRNA-1"/>
    </source>
</evidence>
<dbReference type="SUPFAM" id="SSF57716">
    <property type="entry name" value="Glucocorticoid receptor-like (DNA-binding domain)"/>
    <property type="match status" value="2"/>
</dbReference>
<dbReference type="InterPro" id="IPR001781">
    <property type="entry name" value="Znf_LIM"/>
</dbReference>